<keyword evidence="2 4" id="KW-0378">Hydrolase</keyword>
<comment type="caution">
    <text evidence="4">The sequence shown here is derived from an EMBL/GenBank/DDBJ whole genome shotgun (WGS) entry which is preliminary data.</text>
</comment>
<keyword evidence="1 4" id="KW-0645">Protease</keyword>
<dbReference type="InterPro" id="IPR009003">
    <property type="entry name" value="Peptidase_S1_PA"/>
</dbReference>
<dbReference type="PRINTS" id="PR00834">
    <property type="entry name" value="PROTEASES2C"/>
</dbReference>
<evidence type="ECO:0000313" key="5">
    <source>
        <dbReference type="Proteomes" id="UP001497602"/>
    </source>
</evidence>
<dbReference type="Gene3D" id="2.40.10.120">
    <property type="match status" value="1"/>
</dbReference>
<accession>A0ABM9PNP7</accession>
<sequence>MKRFLGILGVAFVGGAVALSGYKMLIEKPETVIQRVEQPAMQTVRASYTPATLNTSSVPTNFTEAAESTVNAVVHVKNTALRTKQDPLSFFFGGGGARKYEQVGTGSGVIISPDGYIVTNNHVIEGASDIEITLNNRKKLKAELIGADKERDIALLKVVSDVDLPNIPFGNSDNVKIGEWVLAVGNPYNLTSTVTAGIVSAKGRDLEGNRNIESFIQTDAAVNPGNSGGALVNTRGELIGINTAISSRTGSFIGYSFAVPSNIAKKIIDDLLEFGSVQEAILGISIDSSEKDIEGVRIGSVDQDSDAVEAGLKKGDVITKVNNVKITKFSDLKGQLTAKRPGDLVDITVNRDGTDLTRTVKLSKKSTFTSFSFGVQLKDLNDKEKRKLGVKGGAKITATNNKGFQYYKVGAGYVLTKINGKNISSAAEAVSILDRYTGNEQMILELISPSGQKERFRF</sequence>
<evidence type="ECO:0000313" key="4">
    <source>
        <dbReference type="EMBL" id="CAL2107363.1"/>
    </source>
</evidence>
<dbReference type="Proteomes" id="UP001497602">
    <property type="component" value="Unassembled WGS sequence"/>
</dbReference>
<dbReference type="PANTHER" id="PTHR43343:SF3">
    <property type="entry name" value="PROTEASE DO-LIKE 8, CHLOROPLASTIC"/>
    <property type="match status" value="1"/>
</dbReference>
<name>A0ABM9PNP7_9FLAO</name>
<dbReference type="GO" id="GO:0008233">
    <property type="term" value="F:peptidase activity"/>
    <property type="evidence" value="ECO:0007669"/>
    <property type="project" value="UniProtKB-KW"/>
</dbReference>
<evidence type="ECO:0000256" key="2">
    <source>
        <dbReference type="ARBA" id="ARBA00022801"/>
    </source>
</evidence>
<dbReference type="RefSeq" id="WP_348704630.1">
    <property type="nucleotide sequence ID" value="NZ_CAXIYA010000022.1"/>
</dbReference>
<dbReference type="Pfam" id="PF13180">
    <property type="entry name" value="PDZ_2"/>
    <property type="match status" value="1"/>
</dbReference>
<proteinExistence type="predicted"/>
<organism evidence="4 5">
    <name type="scientific">Tenacibaculum vairaonense</name>
    <dbReference type="NCBI Taxonomy" id="3137860"/>
    <lineage>
        <taxon>Bacteria</taxon>
        <taxon>Pseudomonadati</taxon>
        <taxon>Bacteroidota</taxon>
        <taxon>Flavobacteriia</taxon>
        <taxon>Flavobacteriales</taxon>
        <taxon>Flavobacteriaceae</taxon>
        <taxon>Tenacibaculum</taxon>
    </lineage>
</organism>
<dbReference type="SUPFAM" id="SSF50156">
    <property type="entry name" value="PDZ domain-like"/>
    <property type="match status" value="1"/>
</dbReference>
<evidence type="ECO:0000259" key="3">
    <source>
        <dbReference type="PROSITE" id="PS50106"/>
    </source>
</evidence>
<gene>
    <name evidence="4" type="ORF">T190115A13A_30209</name>
</gene>
<dbReference type="SUPFAM" id="SSF50494">
    <property type="entry name" value="Trypsin-like serine proteases"/>
    <property type="match status" value="1"/>
</dbReference>
<dbReference type="SMART" id="SM00228">
    <property type="entry name" value="PDZ"/>
    <property type="match status" value="1"/>
</dbReference>
<dbReference type="EC" id="3.4.21.107" evidence="4"/>
<evidence type="ECO:0000256" key="1">
    <source>
        <dbReference type="ARBA" id="ARBA00022670"/>
    </source>
</evidence>
<dbReference type="InterPro" id="IPR036034">
    <property type="entry name" value="PDZ_sf"/>
</dbReference>
<protein>
    <submittedName>
        <fullName evidence="4">Serine protease Do</fullName>
        <ecNumber evidence="4">3.4.21.107</ecNumber>
    </submittedName>
</protein>
<reference evidence="4 5" key="1">
    <citation type="submission" date="2024-05" db="EMBL/GenBank/DDBJ databases">
        <authorList>
            <person name="Duchaud E."/>
        </authorList>
    </citation>
    <scope>NUCLEOTIDE SEQUENCE [LARGE SCALE GENOMIC DNA]</scope>
    <source>
        <strain evidence="4">Ena-SAMPLE-TAB-13-05-2024-13:56:06:370-140305</strain>
    </source>
</reference>
<dbReference type="InterPro" id="IPR001940">
    <property type="entry name" value="Peptidase_S1C"/>
</dbReference>
<dbReference type="Pfam" id="PF13365">
    <property type="entry name" value="Trypsin_2"/>
    <property type="match status" value="1"/>
</dbReference>
<dbReference type="InterPro" id="IPR001478">
    <property type="entry name" value="PDZ"/>
</dbReference>
<dbReference type="Gene3D" id="2.30.42.10">
    <property type="match status" value="1"/>
</dbReference>
<dbReference type="PROSITE" id="PS50106">
    <property type="entry name" value="PDZ"/>
    <property type="match status" value="1"/>
</dbReference>
<dbReference type="GO" id="GO:0006508">
    <property type="term" value="P:proteolysis"/>
    <property type="evidence" value="ECO:0007669"/>
    <property type="project" value="UniProtKB-KW"/>
</dbReference>
<dbReference type="PANTHER" id="PTHR43343">
    <property type="entry name" value="PEPTIDASE S12"/>
    <property type="match status" value="1"/>
</dbReference>
<dbReference type="EMBL" id="CAXJRC010000033">
    <property type="protein sequence ID" value="CAL2107363.1"/>
    <property type="molecule type" value="Genomic_DNA"/>
</dbReference>
<keyword evidence="5" id="KW-1185">Reference proteome</keyword>
<feature type="domain" description="PDZ" evidence="3">
    <location>
        <begin position="271"/>
        <end position="353"/>
    </location>
</feature>
<dbReference type="InterPro" id="IPR051201">
    <property type="entry name" value="Chloro_Bact_Ser_Proteases"/>
</dbReference>